<dbReference type="KEGG" id="pnt:G5B91_28745"/>
<keyword evidence="5" id="KW-1185">Reference proteome</keyword>
<protein>
    <recommendedName>
        <fullName evidence="1">DUF6434 domain-containing protein</fullName>
    </recommendedName>
</protein>
<organism evidence="3 4">
    <name type="scientific">Pseudomonas nitroreducens</name>
    <dbReference type="NCBI Taxonomy" id="46680"/>
    <lineage>
        <taxon>Bacteria</taxon>
        <taxon>Pseudomonadati</taxon>
        <taxon>Pseudomonadota</taxon>
        <taxon>Gammaproteobacteria</taxon>
        <taxon>Pseudomonadales</taxon>
        <taxon>Pseudomonadaceae</taxon>
        <taxon>Pseudomonas</taxon>
    </lineage>
</organism>
<proteinExistence type="predicted"/>
<name>A0A6G6J454_PSENT</name>
<evidence type="ECO:0000313" key="4">
    <source>
        <dbReference type="Proteomes" id="UP000501063"/>
    </source>
</evidence>
<dbReference type="EMBL" id="JADTFC010000067">
    <property type="protein sequence ID" value="MBG6290226.1"/>
    <property type="molecule type" value="Genomic_DNA"/>
</dbReference>
<evidence type="ECO:0000313" key="3">
    <source>
        <dbReference type="EMBL" id="QIE90024.1"/>
    </source>
</evidence>
<dbReference type="Proteomes" id="UP000608450">
    <property type="component" value="Unassembled WGS sequence"/>
</dbReference>
<dbReference type="AlphaFoldDB" id="A0A6G6J454"/>
<dbReference type="EMBL" id="CP049140">
    <property type="protein sequence ID" value="QIE90024.1"/>
    <property type="molecule type" value="Genomic_DNA"/>
</dbReference>
<accession>A0A6G6J454</accession>
<evidence type="ECO:0000313" key="5">
    <source>
        <dbReference type="Proteomes" id="UP000608450"/>
    </source>
</evidence>
<evidence type="ECO:0000313" key="2">
    <source>
        <dbReference type="EMBL" id="MBG6290226.1"/>
    </source>
</evidence>
<gene>
    <name evidence="3" type="ORF">G5B91_28745</name>
    <name evidence="2" type="ORF">I5I61_22445</name>
</gene>
<evidence type="ECO:0000259" key="1">
    <source>
        <dbReference type="Pfam" id="PF20026"/>
    </source>
</evidence>
<dbReference type="Proteomes" id="UP000501063">
    <property type="component" value="Chromosome"/>
</dbReference>
<feature type="domain" description="DUF6434" evidence="1">
    <location>
        <begin position="3"/>
        <end position="66"/>
    </location>
</feature>
<reference evidence="3 4" key="1">
    <citation type="submission" date="2020-02" db="EMBL/GenBank/DDBJ databases">
        <title>Integrative conjugative elements (ICEs) and plasmids drive adaptation of Pseudomonas nitroreducens strain HBP1 to wastewater environment.</title>
        <authorList>
            <person name="Sentchilo V."/>
            <person name="Carraro N."/>
            <person name="Bertelli C."/>
            <person name="van der Meer J.R."/>
        </authorList>
    </citation>
    <scope>NUCLEOTIDE SEQUENCE [LARGE SCALE GENOMIC DNA]</scope>
    <source>
        <strain evidence="3 4">HBP1</strain>
    </source>
</reference>
<reference evidence="2 5" key="2">
    <citation type="submission" date="2020-11" db="EMBL/GenBank/DDBJ databases">
        <title>Enhanced detection system for hospital associated transmission using whole genome sequencing surveillance.</title>
        <authorList>
            <person name="Harrison L.H."/>
            <person name="Van Tyne D."/>
            <person name="Marsh J.W."/>
            <person name="Griffith M.P."/>
            <person name="Snyder D.J."/>
            <person name="Cooper V.S."/>
            <person name="Mustapha M."/>
        </authorList>
    </citation>
    <scope>NUCLEOTIDE SEQUENCE [LARGE SCALE GENOMIC DNA]</scope>
    <source>
        <strain evidence="2 5">PSA00705</strain>
    </source>
</reference>
<dbReference type="InterPro" id="IPR045492">
    <property type="entry name" value="DUF6434"/>
</dbReference>
<dbReference type="Pfam" id="PF20026">
    <property type="entry name" value="DUF6434"/>
    <property type="match status" value="1"/>
</dbReference>
<dbReference type="RefSeq" id="WP_024766190.1">
    <property type="nucleotide sequence ID" value="NZ_CP049140.1"/>
</dbReference>
<sequence length="73" mass="8644">MAFDWHSAPITRQTPLDSHYRNTQNVRRFMTQHCGDDFHFDRAFMTWIRSGAPADMGAVVDEWRRRRGCATTR</sequence>